<dbReference type="RefSeq" id="XP_060297786.1">
    <property type="nucleotide sequence ID" value="XM_060433706.1"/>
</dbReference>
<dbReference type="GeneID" id="85316976"/>
<accession>A0AA40ATR3</accession>
<feature type="transmembrane region" description="Helical" evidence="5">
    <location>
        <begin position="127"/>
        <end position="147"/>
    </location>
</feature>
<feature type="transmembrane region" description="Helical" evidence="5">
    <location>
        <begin position="40"/>
        <end position="60"/>
    </location>
</feature>
<dbReference type="InterPro" id="IPR051617">
    <property type="entry name" value="UNC-93-like_regulator"/>
</dbReference>
<dbReference type="PANTHER" id="PTHR23294:SF57">
    <property type="entry name" value="CINA C-TERMINAL DOMAIN-CONTAINING PROTEIN"/>
    <property type="match status" value="1"/>
</dbReference>
<feature type="transmembrane region" description="Helical" evidence="5">
    <location>
        <begin position="199"/>
        <end position="219"/>
    </location>
</feature>
<evidence type="ECO:0000313" key="6">
    <source>
        <dbReference type="EMBL" id="KAK0721862.1"/>
    </source>
</evidence>
<dbReference type="GO" id="GO:0022857">
    <property type="term" value="F:transmembrane transporter activity"/>
    <property type="evidence" value="ECO:0007669"/>
    <property type="project" value="InterPro"/>
</dbReference>
<organism evidence="6 7">
    <name type="scientific">Lasiosphaeria miniovina</name>
    <dbReference type="NCBI Taxonomy" id="1954250"/>
    <lineage>
        <taxon>Eukaryota</taxon>
        <taxon>Fungi</taxon>
        <taxon>Dikarya</taxon>
        <taxon>Ascomycota</taxon>
        <taxon>Pezizomycotina</taxon>
        <taxon>Sordariomycetes</taxon>
        <taxon>Sordariomycetidae</taxon>
        <taxon>Sordariales</taxon>
        <taxon>Lasiosphaeriaceae</taxon>
        <taxon>Lasiosphaeria</taxon>
    </lineage>
</organism>
<feature type="transmembrane region" description="Helical" evidence="5">
    <location>
        <begin position="103"/>
        <end position="121"/>
    </location>
</feature>
<reference evidence="6" key="1">
    <citation type="submission" date="2023-06" db="EMBL/GenBank/DDBJ databases">
        <title>Genome-scale phylogeny and comparative genomics of the fungal order Sordariales.</title>
        <authorList>
            <consortium name="Lawrence Berkeley National Laboratory"/>
            <person name="Hensen N."/>
            <person name="Bonometti L."/>
            <person name="Westerberg I."/>
            <person name="Brannstrom I.O."/>
            <person name="Guillou S."/>
            <person name="Cros-Aarteil S."/>
            <person name="Calhoun S."/>
            <person name="Haridas S."/>
            <person name="Kuo A."/>
            <person name="Mondo S."/>
            <person name="Pangilinan J."/>
            <person name="Riley R."/>
            <person name="LaButti K."/>
            <person name="Andreopoulos B."/>
            <person name="Lipzen A."/>
            <person name="Chen C."/>
            <person name="Yanf M."/>
            <person name="Daum C."/>
            <person name="Ng V."/>
            <person name="Clum A."/>
            <person name="Steindorff A."/>
            <person name="Ohm R."/>
            <person name="Martin F."/>
            <person name="Silar P."/>
            <person name="Natvig D."/>
            <person name="Lalanne C."/>
            <person name="Gautier V."/>
            <person name="Ament-velasquez S.L."/>
            <person name="Kruys A."/>
            <person name="Hutchinson M.I."/>
            <person name="Powell A.J."/>
            <person name="Barry K."/>
            <person name="Miller A.N."/>
            <person name="Grigoriev I.V."/>
            <person name="Debuchy R."/>
            <person name="Gladieux P."/>
            <person name="Thoren M.H."/>
            <person name="Johannesson H."/>
        </authorList>
    </citation>
    <scope>NUCLEOTIDE SEQUENCE</scope>
    <source>
        <strain evidence="6">SMH2392-1A</strain>
    </source>
</reference>
<dbReference type="InterPro" id="IPR036259">
    <property type="entry name" value="MFS_trans_sf"/>
</dbReference>
<dbReference type="EMBL" id="JAUIRO010000003">
    <property type="protein sequence ID" value="KAK0721862.1"/>
    <property type="molecule type" value="Genomic_DNA"/>
</dbReference>
<keyword evidence="3 5" id="KW-1133">Transmembrane helix</keyword>
<feature type="transmembrane region" description="Helical" evidence="5">
    <location>
        <begin position="405"/>
        <end position="430"/>
    </location>
</feature>
<evidence type="ECO:0000313" key="7">
    <source>
        <dbReference type="Proteomes" id="UP001172101"/>
    </source>
</evidence>
<sequence>MSSIDHDKTVEDGNVKGGLSVAEQTAKPVSKLTRWFRSPLFNVIIVGLISFTQPGIWNALNNTGAGGQQEPYLVNGSNSLTFGIMAFGCSLFGILANRIGLKWVLIIGTLGYAPYSASLYVNNRYGVEWFVLFGGATCGIAASALWASEGAIALGYGDVKDRGKFTGIWLGLRELGQLIGSSIQLSLNASSQNRGKVGYSTYLVLIALQCLGLPLALLVSPPHKVIKNDGSRLEPAPKNKSIKQEFRNIWALFKRREMFLMVPILIGFAWNGTYLGIYLTKYFSVRARTLGSLTSAIAATFANIFWGWFYDLTVFKRPRLAKICWVFFVVAMLSAFGWQVANEKLYRDSNPRVTLDWDNPGFGRGFASMVILRYASALPGVSNVASGRGLADKHERFMNESHYMFVYWLVGTFFDDLETLTLAVGLVRSFESIGSCISFGIGAASVSPMVNLIIAFVMFAITIPATSFVVFMVPERPAHLRKVEDPALSEEEIDPVVLSKAAEAVDAPHA</sequence>
<dbReference type="InterPro" id="IPR011701">
    <property type="entry name" value="MFS"/>
</dbReference>
<feature type="transmembrane region" description="Helical" evidence="5">
    <location>
        <begin position="450"/>
        <end position="473"/>
    </location>
</feature>
<evidence type="ECO:0000256" key="3">
    <source>
        <dbReference type="ARBA" id="ARBA00022989"/>
    </source>
</evidence>
<gene>
    <name evidence="6" type="ORF">B0T26DRAFT_194282</name>
</gene>
<name>A0AA40ATR3_9PEZI</name>
<dbReference type="PANTHER" id="PTHR23294">
    <property type="entry name" value="ET TRANSLATION PRODUCT-RELATED"/>
    <property type="match status" value="1"/>
</dbReference>
<evidence type="ECO:0000256" key="1">
    <source>
        <dbReference type="ARBA" id="ARBA00004141"/>
    </source>
</evidence>
<feature type="transmembrane region" description="Helical" evidence="5">
    <location>
        <begin position="290"/>
        <end position="311"/>
    </location>
</feature>
<evidence type="ECO:0000256" key="4">
    <source>
        <dbReference type="ARBA" id="ARBA00023136"/>
    </source>
</evidence>
<dbReference type="SUPFAM" id="SSF103473">
    <property type="entry name" value="MFS general substrate transporter"/>
    <property type="match status" value="1"/>
</dbReference>
<comment type="subcellular location">
    <subcellularLocation>
        <location evidence="1">Membrane</location>
        <topology evidence="1">Multi-pass membrane protein</topology>
    </subcellularLocation>
</comment>
<proteinExistence type="predicted"/>
<feature type="transmembrane region" description="Helical" evidence="5">
    <location>
        <begin position="80"/>
        <end position="96"/>
    </location>
</feature>
<keyword evidence="4 5" id="KW-0472">Membrane</keyword>
<dbReference type="Proteomes" id="UP001172101">
    <property type="component" value="Unassembled WGS sequence"/>
</dbReference>
<feature type="transmembrane region" description="Helical" evidence="5">
    <location>
        <begin position="361"/>
        <end position="384"/>
    </location>
</feature>
<comment type="caution">
    <text evidence="6">The sequence shown here is derived from an EMBL/GenBank/DDBJ whole genome shotgun (WGS) entry which is preliminary data.</text>
</comment>
<evidence type="ECO:0000256" key="2">
    <source>
        <dbReference type="ARBA" id="ARBA00022692"/>
    </source>
</evidence>
<dbReference type="Gene3D" id="1.20.1250.20">
    <property type="entry name" value="MFS general substrate transporter like domains"/>
    <property type="match status" value="1"/>
</dbReference>
<dbReference type="AlphaFoldDB" id="A0AA40ATR3"/>
<feature type="transmembrane region" description="Helical" evidence="5">
    <location>
        <begin position="323"/>
        <end position="341"/>
    </location>
</feature>
<keyword evidence="2 5" id="KW-0812">Transmembrane</keyword>
<keyword evidence="7" id="KW-1185">Reference proteome</keyword>
<evidence type="ECO:0000256" key="5">
    <source>
        <dbReference type="SAM" id="Phobius"/>
    </source>
</evidence>
<dbReference type="GO" id="GO:0016020">
    <property type="term" value="C:membrane"/>
    <property type="evidence" value="ECO:0007669"/>
    <property type="project" value="UniProtKB-SubCell"/>
</dbReference>
<dbReference type="Pfam" id="PF07690">
    <property type="entry name" value="MFS_1"/>
    <property type="match status" value="1"/>
</dbReference>
<protein>
    <submittedName>
        <fullName evidence="6">Major facilitator superfamily domain-containing protein</fullName>
    </submittedName>
</protein>
<feature type="transmembrane region" description="Helical" evidence="5">
    <location>
        <begin position="258"/>
        <end position="278"/>
    </location>
</feature>